<sequence length="266" mass="29526">MACFITKVTVYSANWGPKIDVVGFCFLDLASNYEPPESLVKWLEDGEKPIYIGFGSLPVQEPEKMTEIIVQALEITGQRGIINKGWGGLGTLKEPKDFVYLLDNCPHDWLFLQCAAVVHHGGAGTTAAGLKAAVIFDFEHHDIPVYCLILIDNILDDFQCPTTVVPFFGDQQFWGERVHARGVGPAPIPVDEFSLEKLVAAIRFMLDPKVKECAVELAKAMEHEDGVTGAVKAFYKHFPLESLEPKPEVSPRSPHFFSLRRCLGHS</sequence>
<dbReference type="SUPFAM" id="SSF53756">
    <property type="entry name" value="UDP-Glycosyltransferase/glycogen phosphorylase"/>
    <property type="match status" value="2"/>
</dbReference>
<dbReference type="InterPro" id="IPR050426">
    <property type="entry name" value="Glycosyltransferase_28"/>
</dbReference>
<dbReference type="GO" id="GO:0016906">
    <property type="term" value="F:sterol 3-beta-glucosyltransferase activity"/>
    <property type="evidence" value="ECO:0007669"/>
    <property type="project" value="UniProtKB-ARBA"/>
</dbReference>
<dbReference type="CDD" id="cd03784">
    <property type="entry name" value="GT1_Gtf-like"/>
    <property type="match status" value="1"/>
</dbReference>
<accession>A0AAF0QMN9</accession>
<keyword evidence="3" id="KW-1185">Reference proteome</keyword>
<dbReference type="PANTHER" id="PTHR48050">
    <property type="entry name" value="STEROL 3-BETA-GLUCOSYLTRANSFERASE"/>
    <property type="match status" value="1"/>
</dbReference>
<proteinExistence type="predicted"/>
<dbReference type="FunFam" id="3.40.50.2000:FF:000009">
    <property type="entry name" value="Sterol 3-beta-glucosyltransferase UGT80A2"/>
    <property type="match status" value="1"/>
</dbReference>
<evidence type="ECO:0000313" key="2">
    <source>
        <dbReference type="EMBL" id="WMV25918.1"/>
    </source>
</evidence>
<keyword evidence="1" id="KW-0808">Transferase</keyword>
<dbReference type="InterPro" id="IPR002213">
    <property type="entry name" value="UDP_glucos_trans"/>
</dbReference>
<dbReference type="Proteomes" id="UP001234989">
    <property type="component" value="Chromosome 4"/>
</dbReference>
<protein>
    <submittedName>
        <fullName evidence="2">Uncharacterized protein</fullName>
    </submittedName>
</protein>
<evidence type="ECO:0000313" key="3">
    <source>
        <dbReference type="Proteomes" id="UP001234989"/>
    </source>
</evidence>
<gene>
    <name evidence="2" type="ORF">MTR67_019303</name>
</gene>
<name>A0AAF0QMN9_SOLVR</name>
<reference evidence="2" key="1">
    <citation type="submission" date="2023-08" db="EMBL/GenBank/DDBJ databases">
        <title>A de novo genome assembly of Solanum verrucosum Schlechtendal, a Mexican diploid species geographically isolated from the other diploid A-genome species in potato relatives.</title>
        <authorList>
            <person name="Hosaka K."/>
        </authorList>
    </citation>
    <scope>NUCLEOTIDE SEQUENCE</scope>
    <source>
        <tissue evidence="2">Young leaves</tissue>
    </source>
</reference>
<dbReference type="Gene3D" id="3.40.50.2000">
    <property type="entry name" value="Glycogen Phosphorylase B"/>
    <property type="match status" value="1"/>
</dbReference>
<organism evidence="2 3">
    <name type="scientific">Solanum verrucosum</name>
    <dbReference type="NCBI Taxonomy" id="315347"/>
    <lineage>
        <taxon>Eukaryota</taxon>
        <taxon>Viridiplantae</taxon>
        <taxon>Streptophyta</taxon>
        <taxon>Embryophyta</taxon>
        <taxon>Tracheophyta</taxon>
        <taxon>Spermatophyta</taxon>
        <taxon>Magnoliopsida</taxon>
        <taxon>eudicotyledons</taxon>
        <taxon>Gunneridae</taxon>
        <taxon>Pentapetalae</taxon>
        <taxon>asterids</taxon>
        <taxon>lamiids</taxon>
        <taxon>Solanales</taxon>
        <taxon>Solanaceae</taxon>
        <taxon>Solanoideae</taxon>
        <taxon>Solaneae</taxon>
        <taxon>Solanum</taxon>
    </lineage>
</organism>
<dbReference type="EMBL" id="CP133615">
    <property type="protein sequence ID" value="WMV25918.1"/>
    <property type="molecule type" value="Genomic_DNA"/>
</dbReference>
<evidence type="ECO:0000256" key="1">
    <source>
        <dbReference type="ARBA" id="ARBA00022679"/>
    </source>
</evidence>
<dbReference type="PANTHER" id="PTHR48050:SF2">
    <property type="entry name" value="STEROL 3-BETA-GLUCOSYLTRANSFERASE UGT80A2-LIKE"/>
    <property type="match status" value="1"/>
</dbReference>
<dbReference type="AlphaFoldDB" id="A0AAF0QMN9"/>